<dbReference type="InterPro" id="IPR013506">
    <property type="entry name" value="Topo_IIA_bsu_dom2"/>
</dbReference>
<dbReference type="PRINTS" id="PR00418">
    <property type="entry name" value="TPI2FAMILY"/>
</dbReference>
<dbReference type="GO" id="GO:0046872">
    <property type="term" value="F:metal ion binding"/>
    <property type="evidence" value="ECO:0007669"/>
    <property type="project" value="UniProtKB-KW"/>
</dbReference>
<evidence type="ECO:0000256" key="3">
    <source>
        <dbReference type="ARBA" id="ARBA00001946"/>
    </source>
</evidence>
<comment type="caution">
    <text evidence="17">The sequence shown here is derived from an EMBL/GenBank/DDBJ whole genome shotgun (WGS) entry which is preliminary data.</text>
</comment>
<dbReference type="FunFam" id="3.90.199.10:FF:000002">
    <property type="entry name" value="DNA topoisomerase 2"/>
    <property type="match status" value="1"/>
</dbReference>
<sequence>MVVEKKRPLQPSAAANVDPTPPEAAATAAATKNGKTIEEMYQKKSQLEHILLRPDTYIGSIEKHTQSLWVYEPDRGMVHRPVTFVPGLYKIFDEILVNAADNKQRDPKMDSLKVVIDVEENKISVQNNGDGVPVEIHQEEKVYVPELIFGHLLTSSNYDDTVKKTTGGRNGYGAKLTNIFSTEFVIETADGKRLKKYKQVFSNNMGTKSEPVISKCKESENWTKVSFKPDLAKFNMTRLEDDVVALMKKRVFDLAGCLGKSVKVELNGTRIPVKSFTDYVNLYLDSAAKSKPEKPPSYHVKVNDRWEICVSLSDGQFQQVSFVNSIATTKGGTHVDYITNQITNHIMNFVNKKNKNANIKAHNVKNYFLLSWANFKQSKDLKKSDGTKTEKIHGIEKLDDANKAGGKESDRCTLILTEGDSAKALALAGLAAVGRDYYGVFPLRGKLLNVREATAKQLTENKEIGYIKQILGLQQHKEYANVKSLRYGHLMIMTDQDHDGSHIKGLLINFIHSYWPSLLKVPSFLIEFITPIVKATHKNGTQLSFYTMPEYESWKHNLTGNASGWSIKYYKGLGTSTSKEGREYFANLEKHRKDFIWEDEQDGEAIELAFSKKKIEERKSWLRQFEPGTHLDQTGKLIKYSDFVNKELILFSMADLQRSIPSMVDGLKPGQRKILFCSFKRNFVKEAKVAQFSGYVSEHSAYHHGEQSLASTIIGMAQDYVGSNNINLLQPNGQFGTRNYGGKDHASARYVYTRLSPITRFLFHKDDDDLLDYLNEDGQSIEPTWYMPIIPTVLVNGSEGIGTGWSSYVPNYNPRDIIANVRRLLNGEAMEPMDPWYKWFKGTIEKTAAKEGGNSYTICGTIEEDFDMNCDDVTVEFDVFLTPENLIRVTQEGLQKKFKLTTTISTTNMHLFDPRGVIKKYDNPEQILEEFFHLRLEFYEKRKKFLLNKREMELLKLENKVRFILAVVKGEIIVSNRKRADLFVELQTKGFTPFPKKTKAVEPEVAGATDDTEETEVKSPADSSSNGVQISDYEYLLAMAIGSLTIEKVQELCAERDKLNKEVDDLRKETPKSFWRKDLDALDGQLDELEKSDAQSEESRKKMRGKARGEAAMKSTRQAPKNPRKNNNKKANNAESVAEAVSSSMAAMEIEKAPEAAKPKGRAGSRKAPAKAGKAPAAAKKRGAAKKQQPQTLGQKLLTDMLKPAENSGISPEKKVRKMRASPFNKKSGSVLGRVGMVNEVTENEENSGSASTSASTEETVEVAPARARPQRVNRAQTRYVLSDSESEHATEDSEFDEVTDESEDE</sequence>
<dbReference type="InterPro" id="IPR014721">
    <property type="entry name" value="Ribsml_uS5_D2-typ_fold_subgr"/>
</dbReference>
<dbReference type="InterPro" id="IPR001241">
    <property type="entry name" value="Topo_IIA"/>
</dbReference>
<organism evidence="17 18">
    <name type="scientific">Quercus suber</name>
    <name type="common">Cork oak</name>
    <dbReference type="NCBI Taxonomy" id="58331"/>
    <lineage>
        <taxon>Eukaryota</taxon>
        <taxon>Viridiplantae</taxon>
        <taxon>Streptophyta</taxon>
        <taxon>Embryophyta</taxon>
        <taxon>Tracheophyta</taxon>
        <taxon>Spermatophyta</taxon>
        <taxon>Magnoliopsida</taxon>
        <taxon>eudicotyledons</taxon>
        <taxon>Gunneridae</taxon>
        <taxon>Pentapetalae</taxon>
        <taxon>rosids</taxon>
        <taxon>fabids</taxon>
        <taxon>Fagales</taxon>
        <taxon>Fagaceae</taxon>
        <taxon>Quercus</taxon>
    </lineage>
</organism>
<keyword evidence="5" id="KW-0479">Metal-binding</keyword>
<feature type="compositionally biased region" description="Basic and acidic residues" evidence="14">
    <location>
        <begin position="1088"/>
        <end position="1100"/>
    </location>
</feature>
<evidence type="ECO:0000259" key="15">
    <source>
        <dbReference type="PROSITE" id="PS50880"/>
    </source>
</evidence>
<dbReference type="Pfam" id="PF16898">
    <property type="entry name" value="TOPRIM_C"/>
    <property type="match status" value="1"/>
</dbReference>
<dbReference type="EC" id="5.6.2.2" evidence="13"/>
<evidence type="ECO:0000313" key="17">
    <source>
        <dbReference type="EMBL" id="KAK7826207.1"/>
    </source>
</evidence>
<dbReference type="Gene3D" id="3.30.1490.30">
    <property type="match status" value="1"/>
</dbReference>
<dbReference type="SUPFAM" id="SSF56719">
    <property type="entry name" value="Type II DNA topoisomerase"/>
    <property type="match status" value="1"/>
</dbReference>
<dbReference type="SUPFAM" id="SSF54211">
    <property type="entry name" value="Ribosomal protein S5 domain 2-like"/>
    <property type="match status" value="1"/>
</dbReference>
<dbReference type="PANTHER" id="PTHR10169">
    <property type="entry name" value="DNA TOPOISOMERASE/GYRASE"/>
    <property type="match status" value="1"/>
</dbReference>
<dbReference type="InterPro" id="IPR013757">
    <property type="entry name" value="Topo_IIA_A_a_sf"/>
</dbReference>
<dbReference type="InterPro" id="IPR020568">
    <property type="entry name" value="Ribosomal_Su5_D2-typ_SF"/>
</dbReference>
<feature type="region of interest" description="Disordered" evidence="14">
    <location>
        <begin position="1"/>
        <end position="23"/>
    </location>
</feature>
<feature type="compositionally biased region" description="Acidic residues" evidence="14">
    <location>
        <begin position="1293"/>
        <end position="1306"/>
    </location>
</feature>
<dbReference type="InterPro" id="IPR031660">
    <property type="entry name" value="TOPRIM_C"/>
</dbReference>
<dbReference type="Pfam" id="PF01751">
    <property type="entry name" value="Toprim"/>
    <property type="match status" value="1"/>
</dbReference>
<dbReference type="GO" id="GO:0003677">
    <property type="term" value="F:DNA binding"/>
    <property type="evidence" value="ECO:0007669"/>
    <property type="project" value="UniProtKB-UniRule"/>
</dbReference>
<dbReference type="PROSITE" id="PS00177">
    <property type="entry name" value="TOPOISOMERASE_II"/>
    <property type="match status" value="1"/>
</dbReference>
<dbReference type="Gene3D" id="1.10.268.10">
    <property type="entry name" value="Topoisomerase, domain 3"/>
    <property type="match status" value="1"/>
</dbReference>
<evidence type="ECO:0000256" key="13">
    <source>
        <dbReference type="RuleBase" id="RU362094"/>
    </source>
</evidence>
<name>A0AAW0JHQ9_QUESU</name>
<dbReference type="FunFam" id="1.10.268.10:FF:000006">
    <property type="entry name" value="DNA topoisomerase 2"/>
    <property type="match status" value="1"/>
</dbReference>
<dbReference type="GO" id="GO:0005524">
    <property type="term" value="F:ATP binding"/>
    <property type="evidence" value="ECO:0007669"/>
    <property type="project" value="UniProtKB-UniRule"/>
</dbReference>
<evidence type="ECO:0000256" key="5">
    <source>
        <dbReference type="ARBA" id="ARBA00022723"/>
    </source>
</evidence>
<comment type="subunit">
    <text evidence="13">Homodimer.</text>
</comment>
<dbReference type="InterPro" id="IPR018522">
    <property type="entry name" value="TopoIIA_CS"/>
</dbReference>
<dbReference type="SMART" id="SM00434">
    <property type="entry name" value="TOP4c"/>
    <property type="match status" value="1"/>
</dbReference>
<dbReference type="Pfam" id="PF02518">
    <property type="entry name" value="HATPase_c"/>
    <property type="match status" value="1"/>
</dbReference>
<evidence type="ECO:0000256" key="12">
    <source>
        <dbReference type="PROSITE-ProRule" id="PRU01384"/>
    </source>
</evidence>
<dbReference type="PANTHER" id="PTHR10169:SF38">
    <property type="entry name" value="DNA TOPOISOMERASE 2"/>
    <property type="match status" value="1"/>
</dbReference>
<reference evidence="17 18" key="1">
    <citation type="journal article" date="2018" name="Sci. Data">
        <title>The draft genome sequence of cork oak.</title>
        <authorList>
            <person name="Ramos A.M."/>
            <person name="Usie A."/>
            <person name="Barbosa P."/>
            <person name="Barros P.M."/>
            <person name="Capote T."/>
            <person name="Chaves I."/>
            <person name="Simoes F."/>
            <person name="Abreu I."/>
            <person name="Carrasquinho I."/>
            <person name="Faro C."/>
            <person name="Guimaraes J.B."/>
            <person name="Mendonca D."/>
            <person name="Nobrega F."/>
            <person name="Rodrigues L."/>
            <person name="Saibo N.J.M."/>
            <person name="Varela M.C."/>
            <person name="Egas C."/>
            <person name="Matos J."/>
            <person name="Miguel C.M."/>
            <person name="Oliveira M.M."/>
            <person name="Ricardo C.P."/>
            <person name="Goncalves S."/>
        </authorList>
    </citation>
    <scope>NUCLEOTIDE SEQUENCE [LARGE SCALE GENOMIC DNA]</scope>
    <source>
        <strain evidence="18">cv. HL8</strain>
    </source>
</reference>
<evidence type="ECO:0000256" key="10">
    <source>
        <dbReference type="ARBA" id="ARBA00023125"/>
    </source>
</evidence>
<feature type="compositionally biased region" description="Basic and acidic residues" evidence="14">
    <location>
        <begin position="1149"/>
        <end position="1158"/>
    </location>
</feature>
<dbReference type="Proteomes" id="UP000237347">
    <property type="component" value="Unassembled WGS sequence"/>
</dbReference>
<dbReference type="InterPro" id="IPR050634">
    <property type="entry name" value="DNA_Topoisomerase_II"/>
</dbReference>
<comment type="catalytic activity">
    <reaction evidence="1 12 13">
        <text>ATP-dependent breakage, passage and rejoining of double-stranded DNA.</text>
        <dbReference type="EC" id="5.6.2.2"/>
    </reaction>
</comment>
<evidence type="ECO:0000256" key="1">
    <source>
        <dbReference type="ARBA" id="ARBA00000185"/>
    </source>
</evidence>
<dbReference type="InterPro" id="IPR013760">
    <property type="entry name" value="Topo_IIA-like_dom_sf"/>
</dbReference>
<dbReference type="FunFam" id="3.30.565.10:FF:000004">
    <property type="entry name" value="DNA topoisomerase 2"/>
    <property type="match status" value="1"/>
</dbReference>
<dbReference type="SMART" id="SM00433">
    <property type="entry name" value="TOP2c"/>
    <property type="match status" value="1"/>
</dbReference>
<feature type="compositionally biased region" description="Basic residues" evidence="14">
    <location>
        <begin position="1159"/>
        <end position="1169"/>
    </location>
</feature>
<protein>
    <recommendedName>
        <fullName evidence="13">DNA topoisomerase 2</fullName>
        <ecNumber evidence="13">5.6.2.2</ecNumber>
    </recommendedName>
</protein>
<keyword evidence="7 13" id="KW-0067">ATP-binding</keyword>
<dbReference type="PROSITE" id="PS50880">
    <property type="entry name" value="TOPRIM"/>
    <property type="match status" value="1"/>
</dbReference>
<dbReference type="Pfam" id="PF00521">
    <property type="entry name" value="DNA_topoisoIV"/>
    <property type="match status" value="2"/>
</dbReference>
<dbReference type="GO" id="GO:0000712">
    <property type="term" value="P:resolution of meiotic recombination intermediates"/>
    <property type="evidence" value="ECO:0007669"/>
    <property type="project" value="TreeGrafter"/>
</dbReference>
<feature type="region of interest" description="Disordered" evidence="14">
    <location>
        <begin position="1087"/>
        <end position="1306"/>
    </location>
</feature>
<dbReference type="PRINTS" id="PR01158">
    <property type="entry name" value="TOPISMRASEII"/>
</dbReference>
<dbReference type="Gene3D" id="3.30.230.10">
    <property type="match status" value="1"/>
</dbReference>
<dbReference type="GO" id="GO:0003918">
    <property type="term" value="F:DNA topoisomerase type II (double strand cut, ATP-hydrolyzing) activity"/>
    <property type="evidence" value="ECO:0007669"/>
    <property type="project" value="UniProtKB-UniRule"/>
</dbReference>
<dbReference type="GO" id="GO:0000819">
    <property type="term" value="P:sister chromatid segregation"/>
    <property type="evidence" value="ECO:0007669"/>
    <property type="project" value="TreeGrafter"/>
</dbReference>
<dbReference type="InterPro" id="IPR001154">
    <property type="entry name" value="TopoII_euk"/>
</dbReference>
<keyword evidence="8" id="KW-0460">Magnesium</keyword>
<dbReference type="FunFam" id="3.30.1490.30:FF:000001">
    <property type="entry name" value="DNA topoisomerase 2"/>
    <property type="match status" value="1"/>
</dbReference>
<evidence type="ECO:0000256" key="2">
    <source>
        <dbReference type="ARBA" id="ARBA00001913"/>
    </source>
</evidence>
<dbReference type="InterPro" id="IPR003594">
    <property type="entry name" value="HATPase_dom"/>
</dbReference>
<gene>
    <name evidence="17" type="primary">TOP2_1</name>
    <name evidence="17" type="ORF">CFP56_032372</name>
</gene>
<dbReference type="CDD" id="cd00187">
    <property type="entry name" value="TOP4c"/>
    <property type="match status" value="1"/>
</dbReference>
<evidence type="ECO:0000256" key="11">
    <source>
        <dbReference type="ARBA" id="ARBA00023235"/>
    </source>
</evidence>
<comment type="similarity">
    <text evidence="4 13">Belongs to the type II topoisomerase family.</text>
</comment>
<feature type="active site" description="O-(5'-phospho-DNA)-tyrosine intermediate" evidence="12">
    <location>
        <position position="750"/>
    </location>
</feature>
<evidence type="ECO:0000259" key="16">
    <source>
        <dbReference type="PROSITE" id="PS52040"/>
    </source>
</evidence>
<dbReference type="Gene3D" id="3.90.199.10">
    <property type="entry name" value="Topoisomerase II, domain 5"/>
    <property type="match status" value="1"/>
</dbReference>
<dbReference type="GO" id="GO:0005634">
    <property type="term" value="C:nucleus"/>
    <property type="evidence" value="ECO:0007669"/>
    <property type="project" value="TreeGrafter"/>
</dbReference>
<comment type="function">
    <text evidence="13">Control of topological states of DNA by transient breakage and subsequent rejoining of DNA strands. Topoisomerase II makes double-strand breaks.</text>
</comment>
<keyword evidence="9 12" id="KW-0799">Topoisomerase</keyword>
<feature type="compositionally biased region" description="Low complexity" evidence="14">
    <location>
        <begin position="1247"/>
        <end position="1258"/>
    </location>
</feature>
<feature type="domain" description="Toprim" evidence="15">
    <location>
        <begin position="412"/>
        <end position="526"/>
    </location>
</feature>
<evidence type="ECO:0000256" key="6">
    <source>
        <dbReference type="ARBA" id="ARBA00022741"/>
    </source>
</evidence>
<evidence type="ECO:0000256" key="8">
    <source>
        <dbReference type="ARBA" id="ARBA00022842"/>
    </source>
</evidence>
<keyword evidence="18" id="KW-1185">Reference proteome</keyword>
<comment type="cofactor">
    <cofactor evidence="2">
        <name>Ca(2+)</name>
        <dbReference type="ChEBI" id="CHEBI:29108"/>
    </cofactor>
</comment>
<dbReference type="Pfam" id="PF00204">
    <property type="entry name" value="DNA_gyraseB"/>
    <property type="match status" value="1"/>
</dbReference>
<feature type="region of interest" description="Disordered" evidence="14">
    <location>
        <begin position="1000"/>
        <end position="1026"/>
    </location>
</feature>
<dbReference type="InterPro" id="IPR034157">
    <property type="entry name" value="TOPRIM_TopoII"/>
</dbReference>
<dbReference type="InterPro" id="IPR036890">
    <property type="entry name" value="HATPase_C_sf"/>
</dbReference>
<dbReference type="CDD" id="cd16930">
    <property type="entry name" value="HATPase_TopII-like"/>
    <property type="match status" value="1"/>
</dbReference>
<evidence type="ECO:0000256" key="14">
    <source>
        <dbReference type="SAM" id="MobiDB-lite"/>
    </source>
</evidence>
<dbReference type="InterPro" id="IPR013758">
    <property type="entry name" value="Topo_IIA_A/C_ab"/>
</dbReference>
<keyword evidence="10 12" id="KW-0238">DNA-binding</keyword>
<dbReference type="SUPFAM" id="SSF55874">
    <property type="entry name" value="ATPase domain of HSP90 chaperone/DNA topoisomerase II/histidine kinase"/>
    <property type="match status" value="1"/>
</dbReference>
<dbReference type="EMBL" id="PKMF04000551">
    <property type="protein sequence ID" value="KAK7826207.1"/>
    <property type="molecule type" value="Genomic_DNA"/>
</dbReference>
<dbReference type="GO" id="GO:0006265">
    <property type="term" value="P:DNA topological change"/>
    <property type="evidence" value="ECO:0007669"/>
    <property type="project" value="UniProtKB-UniRule"/>
</dbReference>
<dbReference type="FunFam" id="3.40.50.670:FF:000001">
    <property type="entry name" value="DNA topoisomerase 2"/>
    <property type="match status" value="2"/>
</dbReference>
<feature type="compositionally biased region" description="Low complexity" evidence="14">
    <location>
        <begin position="1129"/>
        <end position="1148"/>
    </location>
</feature>
<evidence type="ECO:0000256" key="9">
    <source>
        <dbReference type="ARBA" id="ARBA00023029"/>
    </source>
</evidence>
<accession>A0AAW0JHQ9</accession>
<dbReference type="Gene3D" id="3.30.565.10">
    <property type="entry name" value="Histidine kinase-like ATPase, C-terminal domain"/>
    <property type="match status" value="1"/>
</dbReference>
<proteinExistence type="inferred from homology"/>
<dbReference type="InterPro" id="IPR002205">
    <property type="entry name" value="Topo_IIA_dom_A"/>
</dbReference>
<evidence type="ECO:0000256" key="4">
    <source>
        <dbReference type="ARBA" id="ARBA00011080"/>
    </source>
</evidence>
<dbReference type="PROSITE" id="PS52040">
    <property type="entry name" value="TOPO_IIA"/>
    <property type="match status" value="1"/>
</dbReference>
<evidence type="ECO:0000313" key="18">
    <source>
        <dbReference type="Proteomes" id="UP000237347"/>
    </source>
</evidence>
<keyword evidence="11 12" id="KW-0413">Isomerase</keyword>
<comment type="cofactor">
    <cofactor evidence="3">
        <name>Mg(2+)</name>
        <dbReference type="ChEBI" id="CHEBI:18420"/>
    </cofactor>
</comment>
<keyword evidence="6 13" id="KW-0547">Nucleotide-binding</keyword>
<evidence type="ECO:0000256" key="7">
    <source>
        <dbReference type="ARBA" id="ARBA00022840"/>
    </source>
</evidence>
<dbReference type="InterPro" id="IPR013759">
    <property type="entry name" value="Topo_IIA_B_C"/>
</dbReference>
<feature type="domain" description="Topo IIA-type catalytic" evidence="16">
    <location>
        <begin position="660"/>
        <end position="1079"/>
    </location>
</feature>
<dbReference type="InterPro" id="IPR006171">
    <property type="entry name" value="TOPRIM_dom"/>
</dbReference>
<dbReference type="CDD" id="cd03365">
    <property type="entry name" value="TOPRIM_TopoIIA"/>
    <property type="match status" value="1"/>
</dbReference>
<dbReference type="Gene3D" id="3.40.50.670">
    <property type="match status" value="1"/>
</dbReference>